<protein>
    <recommendedName>
        <fullName evidence="1">Domain of unknown function DB domain-containing protein</fullName>
    </recommendedName>
</protein>
<accession>A0A915CJI4</accession>
<organism evidence="2 3">
    <name type="scientific">Parascaris univalens</name>
    <name type="common">Nematode worm</name>
    <dbReference type="NCBI Taxonomy" id="6257"/>
    <lineage>
        <taxon>Eukaryota</taxon>
        <taxon>Metazoa</taxon>
        <taxon>Ecdysozoa</taxon>
        <taxon>Nematoda</taxon>
        <taxon>Chromadorea</taxon>
        <taxon>Rhabditida</taxon>
        <taxon>Spirurina</taxon>
        <taxon>Ascaridomorpha</taxon>
        <taxon>Ascaridoidea</taxon>
        <taxon>Ascarididae</taxon>
        <taxon>Parascaris</taxon>
    </lineage>
</organism>
<feature type="domain" description="Domain of unknown function DB" evidence="1">
    <location>
        <begin position="5"/>
        <end position="55"/>
    </location>
</feature>
<dbReference type="WBParaSite" id="PgR246_g005_t01">
    <property type="protein sequence ID" value="PgR246_g005_t01"/>
    <property type="gene ID" value="PgR246_g005"/>
</dbReference>
<reference evidence="3" key="1">
    <citation type="submission" date="2022-11" db="UniProtKB">
        <authorList>
            <consortium name="WormBaseParasite"/>
        </authorList>
    </citation>
    <scope>IDENTIFICATION</scope>
</reference>
<evidence type="ECO:0000259" key="1">
    <source>
        <dbReference type="Pfam" id="PF01682"/>
    </source>
</evidence>
<proteinExistence type="predicted"/>
<dbReference type="AlphaFoldDB" id="A0A915CJI4"/>
<dbReference type="Proteomes" id="UP000887569">
    <property type="component" value="Unplaced"/>
</dbReference>
<evidence type="ECO:0000313" key="3">
    <source>
        <dbReference type="WBParaSite" id="PgR246_g005_t01"/>
    </source>
</evidence>
<keyword evidence="2" id="KW-1185">Reference proteome</keyword>
<dbReference type="PANTHER" id="PTHR46705">
    <property type="entry name" value="PROTEIN CBG09805"/>
    <property type="match status" value="1"/>
</dbReference>
<dbReference type="InterPro" id="IPR002602">
    <property type="entry name" value="DB"/>
</dbReference>
<name>A0A915CJI4_PARUN</name>
<sequence>MLTAMYFKQDACPLDAMKEMQFCAAQGRDHRQCCIRNGVTTTLAGAKCLVFCDQRPECPAKRVGCVVSARPAGNPRTANPVNGGARTNLSSAVKFARSASAARGSPVRIPGADMAPLGKPCCGRHPTYKVEEDGHGC</sequence>
<evidence type="ECO:0000313" key="2">
    <source>
        <dbReference type="Proteomes" id="UP000887569"/>
    </source>
</evidence>
<dbReference type="Pfam" id="PF01682">
    <property type="entry name" value="DB"/>
    <property type="match status" value="1"/>
</dbReference>
<dbReference type="PANTHER" id="PTHR46705:SF6">
    <property type="entry name" value="DOMAIN OF UNKNOWN FUNCTION DB DOMAIN-CONTAINING PROTEIN"/>
    <property type="match status" value="1"/>
</dbReference>